<evidence type="ECO:0000313" key="1">
    <source>
        <dbReference type="EMBL" id="MCB5409358.1"/>
    </source>
</evidence>
<dbReference type="EMBL" id="JACDXX010000003">
    <property type="protein sequence ID" value="MCB5409358.1"/>
    <property type="molecule type" value="Genomic_DNA"/>
</dbReference>
<accession>A0ABS8CIY3</accession>
<organism evidence="1 2">
    <name type="scientific">Pseudogemmobacter faecipullorum</name>
    <dbReference type="NCBI Taxonomy" id="2755041"/>
    <lineage>
        <taxon>Bacteria</taxon>
        <taxon>Pseudomonadati</taxon>
        <taxon>Pseudomonadota</taxon>
        <taxon>Alphaproteobacteria</taxon>
        <taxon>Rhodobacterales</taxon>
        <taxon>Paracoccaceae</taxon>
        <taxon>Pseudogemmobacter</taxon>
    </lineage>
</organism>
<dbReference type="RefSeq" id="WP_226934249.1">
    <property type="nucleotide sequence ID" value="NZ_JACDXX010000003.1"/>
</dbReference>
<protein>
    <recommendedName>
        <fullName evidence="3">PASTA domain-containing protein</fullName>
    </recommendedName>
</protein>
<proteinExistence type="predicted"/>
<reference evidence="1 2" key="1">
    <citation type="submission" date="2020-07" db="EMBL/GenBank/DDBJ databases">
        <title>Pseudogemmobacter sp. nov., isolated from poultry manure in Taiwan.</title>
        <authorList>
            <person name="Lin S.-Y."/>
            <person name="Tang Y.-S."/>
            <person name="Young C.-C."/>
        </authorList>
    </citation>
    <scope>NUCLEOTIDE SEQUENCE [LARGE SCALE GENOMIC DNA]</scope>
    <source>
        <strain evidence="1 2">CC-YST710</strain>
    </source>
</reference>
<dbReference type="Proteomes" id="UP001198571">
    <property type="component" value="Unassembled WGS sequence"/>
</dbReference>
<keyword evidence="2" id="KW-1185">Reference proteome</keyword>
<gene>
    <name evidence="1" type="ORF">H0485_04970</name>
</gene>
<evidence type="ECO:0008006" key="3">
    <source>
        <dbReference type="Google" id="ProtNLM"/>
    </source>
</evidence>
<sequence length="125" mass="12970">MAEDWTAIAEEVAASLAEVGFTATLIRPGVPTGPEWEPVQGPPTTHPIRVMQDTIGLGLVDGAEIRASDIRVMMAAEGVTPTTADRIALVAPASVTITGSDASPGGMAIVRCEPFDPAAWRSISM</sequence>
<name>A0ABS8CIY3_9RHOB</name>
<evidence type="ECO:0000313" key="2">
    <source>
        <dbReference type="Proteomes" id="UP001198571"/>
    </source>
</evidence>
<comment type="caution">
    <text evidence="1">The sequence shown here is derived from an EMBL/GenBank/DDBJ whole genome shotgun (WGS) entry which is preliminary data.</text>
</comment>